<organism evidence="2 3">
    <name type="scientific">Parascedosporium putredinis</name>
    <dbReference type="NCBI Taxonomy" id="1442378"/>
    <lineage>
        <taxon>Eukaryota</taxon>
        <taxon>Fungi</taxon>
        <taxon>Dikarya</taxon>
        <taxon>Ascomycota</taxon>
        <taxon>Pezizomycotina</taxon>
        <taxon>Sordariomycetes</taxon>
        <taxon>Hypocreomycetidae</taxon>
        <taxon>Microascales</taxon>
        <taxon>Microascaceae</taxon>
        <taxon>Parascedosporium</taxon>
    </lineage>
</organism>
<feature type="compositionally biased region" description="Basic residues" evidence="1">
    <location>
        <begin position="1"/>
        <end position="13"/>
    </location>
</feature>
<feature type="compositionally biased region" description="Basic and acidic residues" evidence="1">
    <location>
        <begin position="14"/>
        <end position="27"/>
    </location>
</feature>
<dbReference type="AlphaFoldDB" id="A0A9P1M6X2"/>
<name>A0A9P1M6X2_9PEZI</name>
<sequence length="244" mass="27254">MAPKRVPVKRKAVHSGDFDSDFLRSPRLEAGQEGSDSDLDSTGDAFEKMTHAALQPKSDLHQSKSSAKFLARFREQRAMEKVELAKYAQEKMAEMDDFTDTFIKETSAKYSNLLGLLGSSPDTPRRLESHPLYKQGQEVVGLFQDILKQYEDANKVIRVEAYPLPISPSDDDCTQVREIINMAARLGEMAIDGAFRVSSDDPQGLQGARIPLPELIRKGLPTPFEEKSRVARREAMGCGNLECF</sequence>
<feature type="region of interest" description="Disordered" evidence="1">
    <location>
        <begin position="1"/>
        <end position="60"/>
    </location>
</feature>
<evidence type="ECO:0000313" key="2">
    <source>
        <dbReference type="EMBL" id="CAI4212516.1"/>
    </source>
</evidence>
<proteinExistence type="predicted"/>
<gene>
    <name evidence="2" type="ORF">PPNO1_LOCUS2272</name>
</gene>
<dbReference type="OrthoDB" id="5242471at2759"/>
<evidence type="ECO:0000256" key="1">
    <source>
        <dbReference type="SAM" id="MobiDB-lite"/>
    </source>
</evidence>
<comment type="caution">
    <text evidence="2">The sequence shown here is derived from an EMBL/GenBank/DDBJ whole genome shotgun (WGS) entry which is preliminary data.</text>
</comment>
<protein>
    <submittedName>
        <fullName evidence="2">Uncharacterized protein</fullName>
    </submittedName>
</protein>
<dbReference type="EMBL" id="CALLCH030000005">
    <property type="protein sequence ID" value="CAI4212516.1"/>
    <property type="molecule type" value="Genomic_DNA"/>
</dbReference>
<keyword evidence="3" id="KW-1185">Reference proteome</keyword>
<reference evidence="2" key="1">
    <citation type="submission" date="2022-11" db="EMBL/GenBank/DDBJ databases">
        <authorList>
            <person name="Scott C."/>
            <person name="Bruce N."/>
        </authorList>
    </citation>
    <scope>NUCLEOTIDE SEQUENCE</scope>
</reference>
<dbReference type="Proteomes" id="UP000838763">
    <property type="component" value="Unassembled WGS sequence"/>
</dbReference>
<accession>A0A9P1M6X2</accession>
<evidence type="ECO:0000313" key="3">
    <source>
        <dbReference type="Proteomes" id="UP000838763"/>
    </source>
</evidence>